<dbReference type="SMART" id="SM00225">
    <property type="entry name" value="BTB"/>
    <property type="match status" value="1"/>
</dbReference>
<dbReference type="Gramene" id="TraesWEE_scaffold_091916_01G000100.1">
    <property type="protein sequence ID" value="TraesWEE_scaffold_091916_01G000100.1"/>
    <property type="gene ID" value="TraesWEE_scaffold_091916_01G000100"/>
</dbReference>
<dbReference type="PANTHER" id="PTHR26379:SF381">
    <property type="entry name" value="OS10G0429300 PROTEIN"/>
    <property type="match status" value="1"/>
</dbReference>
<dbReference type="OrthoDB" id="10249567at2759"/>
<keyword evidence="5" id="KW-1185">Reference proteome</keyword>
<dbReference type="Gene3D" id="3.30.710.10">
    <property type="entry name" value="Potassium Channel Kv1.1, Chain A"/>
    <property type="match status" value="1"/>
</dbReference>
<dbReference type="Pfam" id="PF24570">
    <property type="entry name" value="BACK_BPM_SPOP"/>
    <property type="match status" value="1"/>
</dbReference>
<dbReference type="SUPFAM" id="SSF54695">
    <property type="entry name" value="POZ domain"/>
    <property type="match status" value="1"/>
</dbReference>
<dbReference type="InterPro" id="IPR045005">
    <property type="entry name" value="BPM1-6"/>
</dbReference>
<dbReference type="InterPro" id="IPR000210">
    <property type="entry name" value="BTB/POZ_dom"/>
</dbReference>
<dbReference type="SMR" id="A0A3B6RPX8"/>
<dbReference type="GO" id="GO:0016567">
    <property type="term" value="P:protein ubiquitination"/>
    <property type="evidence" value="ECO:0007669"/>
    <property type="project" value="InterPro"/>
</dbReference>
<comment type="similarity">
    <text evidence="2">Belongs to the Tdpoz family.</text>
</comment>
<proteinExistence type="inferred from homology"/>
<organism evidence="4">
    <name type="scientific">Triticum aestivum</name>
    <name type="common">Wheat</name>
    <dbReference type="NCBI Taxonomy" id="4565"/>
    <lineage>
        <taxon>Eukaryota</taxon>
        <taxon>Viridiplantae</taxon>
        <taxon>Streptophyta</taxon>
        <taxon>Embryophyta</taxon>
        <taxon>Tracheophyta</taxon>
        <taxon>Spermatophyta</taxon>
        <taxon>Magnoliopsida</taxon>
        <taxon>Liliopsida</taxon>
        <taxon>Poales</taxon>
        <taxon>Poaceae</taxon>
        <taxon>BOP clade</taxon>
        <taxon>Pooideae</taxon>
        <taxon>Triticodae</taxon>
        <taxon>Triticeae</taxon>
        <taxon>Triticinae</taxon>
        <taxon>Triticum</taxon>
    </lineage>
</organism>
<dbReference type="Gramene" id="TraesCS7A02G547200.1">
    <property type="protein sequence ID" value="TraesCS7A02G547200.1"/>
    <property type="gene ID" value="TraesCS7A02G547200"/>
</dbReference>
<dbReference type="Gramene" id="TraesCS7A03G1332000.1">
    <property type="protein sequence ID" value="TraesCS7A03G1332000.1.CDS"/>
    <property type="gene ID" value="TraesCS7A03G1332000"/>
</dbReference>
<dbReference type="PROSITE" id="PS50097">
    <property type="entry name" value="BTB"/>
    <property type="match status" value="1"/>
</dbReference>
<sequence>MQQNFTDLLQSREGTDVVFEVGGETLAARSTVFRALLLGPMKKEGTSTVVHVDDMDATAFEAMLGFICGESLPVPADHENEGVMLQHLLVAADRYDVPRLRLLCEKKLCENICVSTAMTILALAEQHGCNGLKKACYDFLRFRDNLREALATDGFDHLCRSCPTVMKDVILAMLQFS</sequence>
<dbReference type="PANTHER" id="PTHR26379">
    <property type="entry name" value="BTB/POZ AND MATH DOMAIN-CONTAINING PROTEIN 1"/>
    <property type="match status" value="1"/>
</dbReference>
<dbReference type="STRING" id="4565.A0A3B6RPX8"/>
<evidence type="ECO:0000256" key="1">
    <source>
        <dbReference type="ARBA" id="ARBA00004906"/>
    </source>
</evidence>
<accession>A0A3B6RPX8</accession>
<dbReference type="OMA" id="AMLGFIC"/>
<evidence type="ECO:0000313" key="4">
    <source>
        <dbReference type="EnsemblPlants" id="TraesCS7A02G547200.1"/>
    </source>
</evidence>
<dbReference type="InterPro" id="IPR011333">
    <property type="entry name" value="SKP1/BTB/POZ_sf"/>
</dbReference>
<dbReference type="EnsemblPlants" id="TraesCS7A02G547200.1">
    <property type="protein sequence ID" value="TraesCS7A02G547200.1"/>
    <property type="gene ID" value="TraesCS7A02G547200"/>
</dbReference>
<dbReference type="Gramene" id="TraesRN7A0101326700.1">
    <property type="protein sequence ID" value="TraesRN7A0101326700.1"/>
    <property type="gene ID" value="TraesRN7A0101326700"/>
</dbReference>
<reference evidence="4" key="2">
    <citation type="submission" date="2018-10" db="UniProtKB">
        <authorList>
            <consortium name="EnsemblPlants"/>
        </authorList>
    </citation>
    <scope>IDENTIFICATION</scope>
</reference>
<dbReference type="Gramene" id="TraesCLE_scaffold_056677_01G000100.1">
    <property type="protein sequence ID" value="TraesCLE_scaffold_056677_01G000100.1"/>
    <property type="gene ID" value="TraesCLE_scaffold_056677_01G000100"/>
</dbReference>
<dbReference type="Proteomes" id="UP000019116">
    <property type="component" value="Chromosome 7A"/>
</dbReference>
<comment type="pathway">
    <text evidence="1">Protein modification; protein ubiquitination.</text>
</comment>
<name>A0A3B6RPX8_WHEAT</name>
<dbReference type="Pfam" id="PF00651">
    <property type="entry name" value="BTB"/>
    <property type="match status" value="1"/>
</dbReference>
<dbReference type="Gene3D" id="1.25.40.420">
    <property type="match status" value="1"/>
</dbReference>
<dbReference type="AlphaFoldDB" id="A0A3B6RPX8"/>
<evidence type="ECO:0000256" key="2">
    <source>
        <dbReference type="ARBA" id="ARBA00010846"/>
    </source>
</evidence>
<reference evidence="4" key="1">
    <citation type="submission" date="2018-08" db="EMBL/GenBank/DDBJ databases">
        <authorList>
            <person name="Rossello M."/>
        </authorList>
    </citation>
    <scope>NUCLEOTIDE SEQUENCE [LARGE SCALE GENOMIC DNA]</scope>
    <source>
        <strain evidence="4">cv. Chinese Spring</strain>
    </source>
</reference>
<dbReference type="InterPro" id="IPR056423">
    <property type="entry name" value="BACK_BPM_SPOP"/>
</dbReference>
<evidence type="ECO:0000259" key="3">
    <source>
        <dbReference type="PROSITE" id="PS50097"/>
    </source>
</evidence>
<protein>
    <recommendedName>
        <fullName evidence="3">BTB domain-containing protein</fullName>
    </recommendedName>
</protein>
<evidence type="ECO:0000313" key="5">
    <source>
        <dbReference type="Proteomes" id="UP000019116"/>
    </source>
</evidence>
<dbReference type="Gramene" id="TraesROB_scaffold_024643_01G000100.1">
    <property type="protein sequence ID" value="TraesROB_scaffold_024643_01G000100.1"/>
    <property type="gene ID" value="TraesROB_scaffold_024643_01G000100"/>
</dbReference>
<feature type="domain" description="BTB" evidence="3">
    <location>
        <begin position="6"/>
        <end position="76"/>
    </location>
</feature>